<dbReference type="PANTHER" id="PTHR33507">
    <property type="entry name" value="INNER MEMBRANE PROTEIN YBBJ"/>
    <property type="match status" value="1"/>
</dbReference>
<feature type="transmembrane region" description="Helical" evidence="5">
    <location>
        <begin position="52"/>
        <end position="70"/>
    </location>
</feature>
<keyword evidence="8" id="KW-1185">Reference proteome</keyword>
<proteinExistence type="predicted"/>
<comment type="caution">
    <text evidence="7">The sequence shown here is derived from an EMBL/GenBank/DDBJ whole genome shotgun (WGS) entry which is preliminary data.</text>
</comment>
<organism evidence="7 8">
    <name type="scientific">Chiayiivirga flava</name>
    <dbReference type="NCBI Taxonomy" id="659595"/>
    <lineage>
        <taxon>Bacteria</taxon>
        <taxon>Pseudomonadati</taxon>
        <taxon>Pseudomonadota</taxon>
        <taxon>Gammaproteobacteria</taxon>
        <taxon>Lysobacterales</taxon>
        <taxon>Lysobacteraceae</taxon>
        <taxon>Chiayiivirga</taxon>
    </lineage>
</organism>
<evidence type="ECO:0000256" key="3">
    <source>
        <dbReference type="ARBA" id="ARBA00022989"/>
    </source>
</evidence>
<evidence type="ECO:0000256" key="5">
    <source>
        <dbReference type="SAM" id="Phobius"/>
    </source>
</evidence>
<comment type="subcellular location">
    <subcellularLocation>
        <location evidence="1">Membrane</location>
        <topology evidence="1">Multi-pass membrane protein</topology>
    </subcellularLocation>
</comment>
<dbReference type="AlphaFoldDB" id="A0A7W8G2K7"/>
<reference evidence="7 8" key="1">
    <citation type="submission" date="2020-08" db="EMBL/GenBank/DDBJ databases">
        <title>Genomic Encyclopedia of Type Strains, Phase IV (KMG-IV): sequencing the most valuable type-strain genomes for metagenomic binning, comparative biology and taxonomic classification.</title>
        <authorList>
            <person name="Goeker M."/>
        </authorList>
    </citation>
    <scope>NUCLEOTIDE SEQUENCE [LARGE SCALE GENOMIC DNA]</scope>
    <source>
        <strain evidence="7 8">DSM 24163</strain>
    </source>
</reference>
<sequence length="147" mass="16248">MHWLDSQWFWWATALALFALEAIAPGTFFLWLGFAALGTGLVHVLVPSLGVAGLWIVFAILSLASVWAGWEVRKRRAPRSSDQPLLNRRAAQLIGRVFPLDTPIENGRGRLKIDDAFWIAEGPELPSGTRVRVDAVDAMTLRVSAVD</sequence>
<name>A0A7W8G2K7_9GAMM</name>
<feature type="transmembrane region" description="Helical" evidence="5">
    <location>
        <begin position="6"/>
        <end position="23"/>
    </location>
</feature>
<gene>
    <name evidence="7" type="ORF">HNQ52_002370</name>
</gene>
<dbReference type="PANTHER" id="PTHR33507:SF3">
    <property type="entry name" value="INNER MEMBRANE PROTEIN YBBJ"/>
    <property type="match status" value="1"/>
</dbReference>
<feature type="domain" description="NfeD-like C-terminal" evidence="6">
    <location>
        <begin position="91"/>
        <end position="143"/>
    </location>
</feature>
<evidence type="ECO:0000313" key="8">
    <source>
        <dbReference type="Proteomes" id="UP000521199"/>
    </source>
</evidence>
<keyword evidence="3 5" id="KW-1133">Transmembrane helix</keyword>
<evidence type="ECO:0000256" key="4">
    <source>
        <dbReference type="ARBA" id="ARBA00023136"/>
    </source>
</evidence>
<dbReference type="RefSeq" id="WP_183961370.1">
    <property type="nucleotide sequence ID" value="NZ_JACHHP010000004.1"/>
</dbReference>
<dbReference type="GO" id="GO:0005886">
    <property type="term" value="C:plasma membrane"/>
    <property type="evidence" value="ECO:0007669"/>
    <property type="project" value="TreeGrafter"/>
</dbReference>
<protein>
    <recommendedName>
        <fullName evidence="6">NfeD-like C-terminal domain-containing protein</fullName>
    </recommendedName>
</protein>
<keyword evidence="4 5" id="KW-0472">Membrane</keyword>
<dbReference type="InterPro" id="IPR002810">
    <property type="entry name" value="NfeD-like_C"/>
</dbReference>
<evidence type="ECO:0000256" key="2">
    <source>
        <dbReference type="ARBA" id="ARBA00022692"/>
    </source>
</evidence>
<dbReference type="Pfam" id="PF01957">
    <property type="entry name" value="NfeD"/>
    <property type="match status" value="1"/>
</dbReference>
<accession>A0A7W8G2K7</accession>
<evidence type="ECO:0000313" key="7">
    <source>
        <dbReference type="EMBL" id="MBB5208820.1"/>
    </source>
</evidence>
<evidence type="ECO:0000256" key="1">
    <source>
        <dbReference type="ARBA" id="ARBA00004141"/>
    </source>
</evidence>
<evidence type="ECO:0000259" key="6">
    <source>
        <dbReference type="Pfam" id="PF01957"/>
    </source>
</evidence>
<keyword evidence="2 5" id="KW-0812">Transmembrane</keyword>
<dbReference type="InterPro" id="IPR012340">
    <property type="entry name" value="NA-bd_OB-fold"/>
</dbReference>
<dbReference type="Proteomes" id="UP000521199">
    <property type="component" value="Unassembled WGS sequence"/>
</dbReference>
<dbReference type="EMBL" id="JACHHP010000004">
    <property type="protein sequence ID" value="MBB5208820.1"/>
    <property type="molecule type" value="Genomic_DNA"/>
</dbReference>
<dbReference type="Gene3D" id="2.40.50.140">
    <property type="entry name" value="Nucleic acid-binding proteins"/>
    <property type="match status" value="1"/>
</dbReference>
<dbReference type="InterPro" id="IPR052165">
    <property type="entry name" value="Membrane_assoc_protease"/>
</dbReference>